<keyword evidence="5" id="KW-0560">Oxidoreductase</keyword>
<name>A0A6G7XIM7_9MICO</name>
<dbReference type="KEGG" id="lvi:G7068_15325"/>
<dbReference type="PANTHER" id="PTHR42707:SF2">
    <property type="entry name" value="ACD11 DEHYDROGENASE"/>
    <property type="match status" value="1"/>
</dbReference>
<feature type="domain" description="Acyl-CoA dehydrogenase/oxidase C-terminal" evidence="6">
    <location>
        <begin position="301"/>
        <end position="471"/>
    </location>
</feature>
<evidence type="ECO:0000259" key="6">
    <source>
        <dbReference type="Pfam" id="PF00441"/>
    </source>
</evidence>
<reference evidence="9 10" key="1">
    <citation type="submission" date="2020-03" db="EMBL/GenBank/DDBJ databases">
        <title>Leucobacter sp. nov., isolated from beetles.</title>
        <authorList>
            <person name="Hyun D.-W."/>
            <person name="Bae J.-W."/>
        </authorList>
    </citation>
    <scope>NUCLEOTIDE SEQUENCE [LARGE SCALE GENOMIC DNA]</scope>
    <source>
        <strain evidence="9 10">HDW9C</strain>
    </source>
</reference>
<evidence type="ECO:0000259" key="7">
    <source>
        <dbReference type="Pfam" id="PF02770"/>
    </source>
</evidence>
<dbReference type="InterPro" id="IPR009075">
    <property type="entry name" value="AcylCo_DH/oxidase_C"/>
</dbReference>
<dbReference type="Proteomes" id="UP000502677">
    <property type="component" value="Chromosome"/>
</dbReference>
<dbReference type="InterPro" id="IPR006089">
    <property type="entry name" value="Acyl-CoA_DH_CS"/>
</dbReference>
<dbReference type="PANTHER" id="PTHR42707">
    <property type="entry name" value="ACYL-COA DEHYDROGENASE"/>
    <property type="match status" value="1"/>
</dbReference>
<evidence type="ECO:0000256" key="1">
    <source>
        <dbReference type="ARBA" id="ARBA00001974"/>
    </source>
</evidence>
<evidence type="ECO:0000256" key="3">
    <source>
        <dbReference type="ARBA" id="ARBA00022630"/>
    </source>
</evidence>
<dbReference type="RefSeq" id="WP_166292757.1">
    <property type="nucleotide sequence ID" value="NZ_CP049863.1"/>
</dbReference>
<dbReference type="AlphaFoldDB" id="A0A6G7XIM7"/>
<dbReference type="Pfam" id="PF18158">
    <property type="entry name" value="AidB_N"/>
    <property type="match status" value="1"/>
</dbReference>
<keyword evidence="4 5" id="KW-0274">FAD</keyword>
<evidence type="ECO:0000259" key="8">
    <source>
        <dbReference type="Pfam" id="PF18158"/>
    </source>
</evidence>
<proteinExistence type="inferred from homology"/>
<dbReference type="Pfam" id="PF00441">
    <property type="entry name" value="Acyl-CoA_dh_1"/>
    <property type="match status" value="1"/>
</dbReference>
<feature type="domain" description="Adaptive response protein AidB N-terminal" evidence="8">
    <location>
        <begin position="24"/>
        <end position="183"/>
    </location>
</feature>
<dbReference type="Gene3D" id="1.20.140.10">
    <property type="entry name" value="Butyryl-CoA Dehydrogenase, subunit A, domain 3"/>
    <property type="match status" value="1"/>
</dbReference>
<evidence type="ECO:0000256" key="4">
    <source>
        <dbReference type="ARBA" id="ARBA00022827"/>
    </source>
</evidence>
<dbReference type="InterPro" id="IPR036250">
    <property type="entry name" value="AcylCo_DH-like_C"/>
</dbReference>
<evidence type="ECO:0000256" key="5">
    <source>
        <dbReference type="RuleBase" id="RU362125"/>
    </source>
</evidence>
<accession>A0A6G7XIM7</accession>
<sequence>MPISMTLSTADTLTATTPVSPIIQMPDTAGTNFYDIDHDLRSILARALSEQDFALVEPHLRELGALVGGELSELALEADANPPQLRTHDKRGVRIDEVTTHPAYQRMVDIAVKQFGLVALSHAQVLDFPAPAKHVVKYALWYEFGQAEFGLACPLSMTDAAARVLRRYGSPELNARYADQLIRTDAGFESASQFMTEKQGGSDVGANTVTASRDGDAWRLYGDKWFCSNVSADAALVLARPDGAPEGTSGLAMFVMPRVLPGGERNGYRILRLKDKLGTRDMASGEIDLNGAVAYQVGELGTGFKQMMSMVNSSRLSNAMRSAALMRRSVVEAQAAARGRWAFGSPLLDKPLMRDTLFRMVVASEAATAMLFRTAEIYDRSDRAVAEVATPVGVSVPSDPDSRLLRLLTPMLKGVICKRARTVVAEGMEARGGNGYIEEWGDARMVRDAHLGSIWEGTTSIVALDVQRALLRNSSGEPLFAHLREELAVAEATASDLQSGELLGLTRLLKDRTSRLERRVDGLSDLPQEQRELGAIGLMNTLYDLTAATLLLGQAATQLVESGNARKLAVLVGALRPSPLGDPTVDPAPSDVLLSGYAEEILSGGHVPVEAVEAAVDALLENAFDTGGKP</sequence>
<protein>
    <submittedName>
        <fullName evidence="9">DNA alkylation response protein</fullName>
    </submittedName>
</protein>
<dbReference type="PROSITE" id="PS00073">
    <property type="entry name" value="ACYL_COA_DH_2"/>
    <property type="match status" value="1"/>
</dbReference>
<keyword evidence="3 5" id="KW-0285">Flavoprotein</keyword>
<evidence type="ECO:0000256" key="2">
    <source>
        <dbReference type="ARBA" id="ARBA00009347"/>
    </source>
</evidence>
<dbReference type="SUPFAM" id="SSF56645">
    <property type="entry name" value="Acyl-CoA dehydrogenase NM domain-like"/>
    <property type="match status" value="1"/>
</dbReference>
<dbReference type="SUPFAM" id="SSF47203">
    <property type="entry name" value="Acyl-CoA dehydrogenase C-terminal domain-like"/>
    <property type="match status" value="1"/>
</dbReference>
<gene>
    <name evidence="9" type="ORF">G7068_15325</name>
</gene>
<dbReference type="Pfam" id="PF02770">
    <property type="entry name" value="Acyl-CoA_dh_M"/>
    <property type="match status" value="1"/>
</dbReference>
<dbReference type="InterPro" id="IPR009100">
    <property type="entry name" value="AcylCoA_DH/oxidase_NM_dom_sf"/>
</dbReference>
<keyword evidence="10" id="KW-1185">Reference proteome</keyword>
<organism evidence="9 10">
    <name type="scientific">Leucobacter viscericola</name>
    <dbReference type="NCBI Taxonomy" id="2714935"/>
    <lineage>
        <taxon>Bacteria</taxon>
        <taxon>Bacillati</taxon>
        <taxon>Actinomycetota</taxon>
        <taxon>Actinomycetes</taxon>
        <taxon>Micrococcales</taxon>
        <taxon>Microbacteriaceae</taxon>
        <taxon>Leucobacter</taxon>
    </lineage>
</organism>
<dbReference type="InterPro" id="IPR052904">
    <property type="entry name" value="Acyl-CoA_dehydrogenase-like"/>
</dbReference>
<dbReference type="Gene3D" id="2.40.110.20">
    <property type="match status" value="1"/>
</dbReference>
<comment type="similarity">
    <text evidence="2 5">Belongs to the acyl-CoA dehydrogenase family.</text>
</comment>
<dbReference type="InterPro" id="IPR041504">
    <property type="entry name" value="AidB_N"/>
</dbReference>
<dbReference type="GO" id="GO:0003995">
    <property type="term" value="F:acyl-CoA dehydrogenase activity"/>
    <property type="evidence" value="ECO:0007669"/>
    <property type="project" value="InterPro"/>
</dbReference>
<dbReference type="EMBL" id="CP049863">
    <property type="protein sequence ID" value="QIK64425.1"/>
    <property type="molecule type" value="Genomic_DNA"/>
</dbReference>
<dbReference type="Gene3D" id="6.10.250.600">
    <property type="match status" value="1"/>
</dbReference>
<feature type="domain" description="Acyl-CoA oxidase/dehydrogenase middle" evidence="7">
    <location>
        <begin position="194"/>
        <end position="290"/>
    </location>
</feature>
<dbReference type="InterPro" id="IPR006091">
    <property type="entry name" value="Acyl-CoA_Oxase/DH_mid-dom"/>
</dbReference>
<evidence type="ECO:0000313" key="10">
    <source>
        <dbReference type="Proteomes" id="UP000502677"/>
    </source>
</evidence>
<comment type="cofactor">
    <cofactor evidence="1 5">
        <name>FAD</name>
        <dbReference type="ChEBI" id="CHEBI:57692"/>
    </cofactor>
</comment>
<evidence type="ECO:0000313" key="9">
    <source>
        <dbReference type="EMBL" id="QIK64425.1"/>
    </source>
</evidence>